<dbReference type="SUPFAM" id="SSF56281">
    <property type="entry name" value="Metallo-hydrolase/oxidoreductase"/>
    <property type="match status" value="1"/>
</dbReference>
<accession>A0A090D2U6</accession>
<organism evidence="2 3">
    <name type="scientific">Candidatus Criblamydia sequanensis CRIB-18</name>
    <dbReference type="NCBI Taxonomy" id="1437425"/>
    <lineage>
        <taxon>Bacteria</taxon>
        <taxon>Pseudomonadati</taxon>
        <taxon>Chlamydiota</taxon>
        <taxon>Chlamydiia</taxon>
        <taxon>Parachlamydiales</taxon>
        <taxon>Candidatus Criblamydiaceae</taxon>
        <taxon>Candidatus Criblamydia</taxon>
    </lineage>
</organism>
<dbReference type="RefSeq" id="WP_041018512.1">
    <property type="nucleotide sequence ID" value="NZ_CCEJ010000011.1"/>
</dbReference>
<dbReference type="Pfam" id="PF12706">
    <property type="entry name" value="Lactamase_B_2"/>
    <property type="match status" value="1"/>
</dbReference>
<evidence type="ECO:0000313" key="3">
    <source>
        <dbReference type="Proteomes" id="UP000031552"/>
    </source>
</evidence>
<dbReference type="Gene3D" id="3.60.15.10">
    <property type="entry name" value="Ribonuclease Z/Hydroxyacylglutathione hydrolase-like"/>
    <property type="match status" value="1"/>
</dbReference>
<gene>
    <name evidence="2" type="ORF">CSEC_2149</name>
</gene>
<evidence type="ECO:0000259" key="1">
    <source>
        <dbReference type="Pfam" id="PF12706"/>
    </source>
</evidence>
<dbReference type="EMBL" id="CCEJ010000011">
    <property type="protein sequence ID" value="CDR34955.1"/>
    <property type="molecule type" value="Genomic_DNA"/>
</dbReference>
<dbReference type="eggNOG" id="COG1235">
    <property type="taxonomic scope" value="Bacteria"/>
</dbReference>
<feature type="domain" description="Metallo-beta-lactamase" evidence="1">
    <location>
        <begin position="48"/>
        <end position="229"/>
    </location>
</feature>
<dbReference type="AlphaFoldDB" id="A0A090D2U6"/>
<name>A0A090D2U6_9BACT</name>
<dbReference type="InterPro" id="IPR001279">
    <property type="entry name" value="Metallo-B-lactamas"/>
</dbReference>
<dbReference type="PANTHER" id="PTHR42663">
    <property type="entry name" value="HYDROLASE C777.06C-RELATED-RELATED"/>
    <property type="match status" value="1"/>
</dbReference>
<dbReference type="OrthoDB" id="9800940at2"/>
<protein>
    <submittedName>
        <fullName evidence="2">Beta-lactamase</fullName>
    </submittedName>
</protein>
<reference evidence="2" key="2">
    <citation type="submission" date="2014-09" db="EMBL/GenBank/DDBJ databases">
        <title>Criblamydia sequanensis harbors a mega-plasmid encoding arsenite resistance.</title>
        <authorList>
            <person name="Bertelli C."/>
            <person name="Goesmann A."/>
            <person name="Greub G."/>
        </authorList>
    </citation>
    <scope>NUCLEOTIDE SEQUENCE [LARGE SCALE GENOMIC DNA]</scope>
    <source>
        <strain evidence="2">CRIB-18</strain>
    </source>
</reference>
<dbReference type="STRING" id="1437425.CSEC_2149"/>
<proteinExistence type="predicted"/>
<dbReference type="CDD" id="cd16279">
    <property type="entry name" value="metallo-hydrolase-like_MBL-fold"/>
    <property type="match status" value="1"/>
</dbReference>
<reference evidence="2" key="1">
    <citation type="submission" date="2013-12" db="EMBL/GenBank/DDBJ databases">
        <authorList>
            <person name="Linke B."/>
        </authorList>
    </citation>
    <scope>NUCLEOTIDE SEQUENCE [LARGE SCALE GENOMIC DNA]</scope>
    <source>
        <strain evidence="2">CRIB-18</strain>
    </source>
</reference>
<dbReference type="Proteomes" id="UP000031552">
    <property type="component" value="Unassembled WGS sequence"/>
</dbReference>
<sequence>MESTFLFLGTGGSLGVPVVGCSCPICLSHDKKNKRLRSSALITTRNKKFLIDCGPDFRQQALIHGINSIDGCLITHIHHDHTASIDELRVFTFTNKKSLPCLMSPETASDIRRRFDYLFLESEREKRSLSILDIHELPKKSGKINFEGVEVIYVGYEQSGTSVTGYRFGDLSYISDIKIYDEDIFDFLKGTKILIVSALRFTHSNLHFSVDEAIDFSKKIGASKTFLTHLSHELDFEKTSAYLPDNVHLGYDGLSFNF</sequence>
<evidence type="ECO:0000313" key="2">
    <source>
        <dbReference type="EMBL" id="CDR34955.1"/>
    </source>
</evidence>
<keyword evidence="3" id="KW-1185">Reference proteome</keyword>
<dbReference type="InterPro" id="IPR036866">
    <property type="entry name" value="RibonucZ/Hydroxyglut_hydro"/>
</dbReference>
<dbReference type="PANTHER" id="PTHR42663:SF6">
    <property type="entry name" value="HYDROLASE C777.06C-RELATED"/>
    <property type="match status" value="1"/>
</dbReference>
<comment type="caution">
    <text evidence="2">The sequence shown here is derived from an EMBL/GenBank/DDBJ whole genome shotgun (WGS) entry which is preliminary data.</text>
</comment>